<evidence type="ECO:0000259" key="4">
    <source>
        <dbReference type="PROSITE" id="PS52035"/>
    </source>
</evidence>
<dbReference type="Gene3D" id="3.40.630.10">
    <property type="entry name" value="Zn peptidases"/>
    <property type="match status" value="1"/>
</dbReference>
<evidence type="ECO:0000256" key="1">
    <source>
        <dbReference type="ARBA" id="ARBA00001947"/>
    </source>
</evidence>
<gene>
    <name evidence="5" type="ORF">CHLRE_13g565600v5</name>
</gene>
<dbReference type="PANTHER" id="PTHR12756:SF11">
    <property type="entry name" value="CYTOSOLIC CARBOXYPEPTIDASE 1"/>
    <property type="match status" value="1"/>
</dbReference>
<dbReference type="Pfam" id="PF18027">
    <property type="entry name" value="Pepdidase_M14_N"/>
    <property type="match status" value="1"/>
</dbReference>
<dbReference type="Gramene" id="PNW73609">
    <property type="protein sequence ID" value="PNW73609"/>
    <property type="gene ID" value="CHLRE_13g565600v5"/>
</dbReference>
<dbReference type="SUPFAM" id="SSF53187">
    <property type="entry name" value="Zn-dependent exopeptidases"/>
    <property type="match status" value="1"/>
</dbReference>
<dbReference type="InterPro" id="IPR000834">
    <property type="entry name" value="Peptidase_M14"/>
</dbReference>
<dbReference type="Gene3D" id="2.60.40.3120">
    <property type="match status" value="1"/>
</dbReference>
<dbReference type="PaxDb" id="3055-EDP08937"/>
<dbReference type="GeneID" id="5719045"/>
<dbReference type="GO" id="GO:0015631">
    <property type="term" value="F:tubulin binding"/>
    <property type="evidence" value="ECO:0000318"/>
    <property type="project" value="GO_Central"/>
</dbReference>
<dbReference type="InParanoid" id="A0A2K3CZD0"/>
<dbReference type="Pfam" id="PF00246">
    <property type="entry name" value="Peptidase_M14"/>
    <property type="match status" value="1"/>
</dbReference>
<dbReference type="AlphaFoldDB" id="A0A2K3CZD0"/>
<comment type="similarity">
    <text evidence="2 3">Belongs to the peptidase M14 family.</text>
</comment>
<protein>
    <recommendedName>
        <fullName evidence="4">Peptidase M14 domain-containing protein</fullName>
    </recommendedName>
</protein>
<dbReference type="GO" id="GO:0005737">
    <property type="term" value="C:cytoplasm"/>
    <property type="evidence" value="ECO:0000318"/>
    <property type="project" value="GO_Central"/>
</dbReference>
<keyword evidence="6" id="KW-1185">Reference proteome</keyword>
<comment type="cofactor">
    <cofactor evidence="1">
        <name>Zn(2+)</name>
        <dbReference type="ChEBI" id="CHEBI:29105"/>
    </cofactor>
</comment>
<dbReference type="RefSeq" id="XP_001693683.2">
    <property type="nucleotide sequence ID" value="XM_001693631.2"/>
</dbReference>
<dbReference type="PANTHER" id="PTHR12756">
    <property type="entry name" value="CYTOSOLIC CARBOXYPEPTIDASE"/>
    <property type="match status" value="1"/>
</dbReference>
<dbReference type="ExpressionAtlas" id="A0A2K3CZD0">
    <property type="expression patterns" value="baseline"/>
</dbReference>
<reference evidence="5 6" key="1">
    <citation type="journal article" date="2007" name="Science">
        <title>The Chlamydomonas genome reveals the evolution of key animal and plant functions.</title>
        <authorList>
            <person name="Merchant S.S."/>
            <person name="Prochnik S.E."/>
            <person name="Vallon O."/>
            <person name="Harris E.H."/>
            <person name="Karpowicz S.J."/>
            <person name="Witman G.B."/>
            <person name="Terry A."/>
            <person name="Salamov A."/>
            <person name="Fritz-Laylin L.K."/>
            <person name="Marechal-Drouard L."/>
            <person name="Marshall W.F."/>
            <person name="Qu L.H."/>
            <person name="Nelson D.R."/>
            <person name="Sanderfoot A.A."/>
            <person name="Spalding M.H."/>
            <person name="Kapitonov V.V."/>
            <person name="Ren Q."/>
            <person name="Ferris P."/>
            <person name="Lindquist E."/>
            <person name="Shapiro H."/>
            <person name="Lucas S.M."/>
            <person name="Grimwood J."/>
            <person name="Schmutz J."/>
            <person name="Cardol P."/>
            <person name="Cerutti H."/>
            <person name="Chanfreau G."/>
            <person name="Chen C.L."/>
            <person name="Cognat V."/>
            <person name="Croft M.T."/>
            <person name="Dent R."/>
            <person name="Dutcher S."/>
            <person name="Fernandez E."/>
            <person name="Fukuzawa H."/>
            <person name="Gonzalez-Ballester D."/>
            <person name="Gonzalez-Halphen D."/>
            <person name="Hallmann A."/>
            <person name="Hanikenne M."/>
            <person name="Hippler M."/>
            <person name="Inwood W."/>
            <person name="Jabbari K."/>
            <person name="Kalanon M."/>
            <person name="Kuras R."/>
            <person name="Lefebvre P.A."/>
            <person name="Lemaire S.D."/>
            <person name="Lobanov A.V."/>
            <person name="Lohr M."/>
            <person name="Manuell A."/>
            <person name="Meier I."/>
            <person name="Mets L."/>
            <person name="Mittag M."/>
            <person name="Mittelmeier T."/>
            <person name="Moroney J.V."/>
            <person name="Moseley J."/>
            <person name="Napoli C."/>
            <person name="Nedelcu A.M."/>
            <person name="Niyogi K."/>
            <person name="Novoselov S.V."/>
            <person name="Paulsen I.T."/>
            <person name="Pazour G."/>
            <person name="Purton S."/>
            <person name="Ral J.P."/>
            <person name="Riano-Pachon D.M."/>
            <person name="Riekhof W."/>
            <person name="Rymarquis L."/>
            <person name="Schroda M."/>
            <person name="Stern D."/>
            <person name="Umen J."/>
            <person name="Willows R."/>
            <person name="Wilson N."/>
            <person name="Zimmer S.L."/>
            <person name="Allmer J."/>
            <person name="Balk J."/>
            <person name="Bisova K."/>
            <person name="Chen C.J."/>
            <person name="Elias M."/>
            <person name="Gendler K."/>
            <person name="Hauser C."/>
            <person name="Lamb M.R."/>
            <person name="Ledford H."/>
            <person name="Long J.C."/>
            <person name="Minagawa J."/>
            <person name="Page M.D."/>
            <person name="Pan J."/>
            <person name="Pootakham W."/>
            <person name="Roje S."/>
            <person name="Rose A."/>
            <person name="Stahlberg E."/>
            <person name="Terauchi A.M."/>
            <person name="Yang P."/>
            <person name="Ball S."/>
            <person name="Bowler C."/>
            <person name="Dieckmann C.L."/>
            <person name="Gladyshev V.N."/>
            <person name="Green P."/>
            <person name="Jorgensen R."/>
            <person name="Mayfield S."/>
            <person name="Mueller-Roeber B."/>
            <person name="Rajamani S."/>
            <person name="Sayre R.T."/>
            <person name="Brokstein P."/>
            <person name="Dubchak I."/>
            <person name="Goodstein D."/>
            <person name="Hornick L."/>
            <person name="Huang Y.W."/>
            <person name="Jhaveri J."/>
            <person name="Luo Y."/>
            <person name="Martinez D."/>
            <person name="Ngau W.C."/>
            <person name="Otillar B."/>
            <person name="Poliakov A."/>
            <person name="Porter A."/>
            <person name="Szajkowski L."/>
            <person name="Werner G."/>
            <person name="Zhou K."/>
            <person name="Grigoriev I.V."/>
            <person name="Rokhsar D.S."/>
            <person name="Grossman A.R."/>
        </authorList>
    </citation>
    <scope>NUCLEOTIDE SEQUENCE [LARGE SCALE GENOMIC DNA]</scope>
    <source>
        <strain evidence="6">CC-503</strain>
    </source>
</reference>
<dbReference type="Proteomes" id="UP000006906">
    <property type="component" value="Chromosome 13"/>
</dbReference>
<organism evidence="5 6">
    <name type="scientific">Chlamydomonas reinhardtii</name>
    <name type="common">Chlamydomonas smithii</name>
    <dbReference type="NCBI Taxonomy" id="3055"/>
    <lineage>
        <taxon>Eukaryota</taxon>
        <taxon>Viridiplantae</taxon>
        <taxon>Chlorophyta</taxon>
        <taxon>core chlorophytes</taxon>
        <taxon>Chlorophyceae</taxon>
        <taxon>CS clade</taxon>
        <taxon>Chlamydomonadales</taxon>
        <taxon>Chlamydomonadaceae</taxon>
        <taxon>Chlamydomonas</taxon>
    </lineage>
</organism>
<evidence type="ECO:0000313" key="6">
    <source>
        <dbReference type="Proteomes" id="UP000006906"/>
    </source>
</evidence>
<dbReference type="PROSITE" id="PS52035">
    <property type="entry name" value="PEPTIDASE_M14"/>
    <property type="match status" value="1"/>
</dbReference>
<dbReference type="GO" id="GO:0015630">
    <property type="term" value="C:microtubule cytoskeleton"/>
    <property type="evidence" value="ECO:0000318"/>
    <property type="project" value="GO_Central"/>
</dbReference>
<dbReference type="EMBL" id="CM008974">
    <property type="protein sequence ID" value="PNW73609.1"/>
    <property type="molecule type" value="Genomic_DNA"/>
</dbReference>
<evidence type="ECO:0000256" key="2">
    <source>
        <dbReference type="ARBA" id="ARBA00005988"/>
    </source>
</evidence>
<name>A0A2K3CZD0_CHLRE</name>
<sequence length="477" mass="50838">MTCTQLTRASTRWMLGRAVTSVAPKLAAYPPRSRCSWSRQHHVAAAAAGPAAAHAHAPAAAAALAQHGYHISTAMDAGNIEVVGVTDGGSTIDLNIRPDPYCETDKRAHYQWFNFKLCGVAGKRLTLRLLNAGGASYGPAWEGYRACASHDMQEWYRAATAYDAASGVVTITHEPGPADMVHYAFFTPYSLDRHAALLGRLQGAATAAARAAGAAGAPVRLRVLGSTIDGRDIDLVQVGPSPASSSTSSCSSPPPRPPLRIWVVARQHPGESMASWFAEGLLERLTDPQDGVARRLLDKAVFYVVPNCCPDGSARGHLRTNAAGVNLNRTWAAPDPATSPESFHVRNEMDRTGVDMFLDVHGDEELPHVFVVGNSGIPAWGPRLEGLQAGFCEAFKRHAPEFQTAKGYPTNVATTANLGIASKQIGQRFDCLALTLEMPFKDSADLPDPRVGWSAGRAKRLGAAVLGAILEVSPLLR</sequence>
<accession>A0A2K3CZD0</accession>
<dbReference type="GO" id="GO:0004181">
    <property type="term" value="F:metallocarboxypeptidase activity"/>
    <property type="evidence" value="ECO:0000318"/>
    <property type="project" value="GO_Central"/>
</dbReference>
<dbReference type="CDD" id="cd06234">
    <property type="entry name" value="M14_PaCCP-like"/>
    <property type="match status" value="1"/>
</dbReference>
<dbReference type="GO" id="GO:0008270">
    <property type="term" value="F:zinc ion binding"/>
    <property type="evidence" value="ECO:0007669"/>
    <property type="project" value="InterPro"/>
</dbReference>
<dbReference type="InterPro" id="IPR050821">
    <property type="entry name" value="Cytosolic_carboxypeptidase"/>
</dbReference>
<dbReference type="InterPro" id="IPR040626">
    <property type="entry name" value="Pepdidase_M14_N"/>
</dbReference>
<dbReference type="KEGG" id="cre:CHLRE_13g565600v5"/>
<feature type="active site" description="Proton donor/acceptor" evidence="3">
    <location>
        <position position="437"/>
    </location>
</feature>
<dbReference type="GO" id="GO:0006508">
    <property type="term" value="P:proteolysis"/>
    <property type="evidence" value="ECO:0007669"/>
    <property type="project" value="InterPro"/>
</dbReference>
<evidence type="ECO:0000313" key="5">
    <source>
        <dbReference type="EMBL" id="PNW73609.1"/>
    </source>
</evidence>
<dbReference type="OrthoDB" id="10253041at2759"/>
<evidence type="ECO:0000256" key="3">
    <source>
        <dbReference type="PROSITE-ProRule" id="PRU01379"/>
    </source>
</evidence>
<proteinExistence type="inferred from homology"/>
<feature type="domain" description="Peptidase M14" evidence="4">
    <location>
        <begin position="187"/>
        <end position="473"/>
    </location>
</feature>